<sequence length="169" mass="19212">MASTLTRSTNRQRGLCRSLLSRPLPTYCYLCRLHLLRTVPNIGLTQQPGVLKTRETNEKFFSCESNSFPTFLNFENGLIHKGRVRRLGHSAQEPITIPTTLSENERSPDKERKIGDGIGAVEEKEKKARAGKIDTWKIPNCQYRQTMSWNMPLWIRGGSASGLETSKIY</sequence>
<dbReference type="EMBL" id="JAWDGP010002127">
    <property type="protein sequence ID" value="KAK3785524.1"/>
    <property type="molecule type" value="Genomic_DNA"/>
</dbReference>
<proteinExistence type="predicted"/>
<reference evidence="1" key="1">
    <citation type="journal article" date="2023" name="G3 (Bethesda)">
        <title>A reference genome for the long-term kleptoplast-retaining sea slug Elysia crispata morphotype clarki.</title>
        <authorList>
            <person name="Eastman K.E."/>
            <person name="Pendleton A.L."/>
            <person name="Shaikh M.A."/>
            <person name="Suttiyut T."/>
            <person name="Ogas R."/>
            <person name="Tomko P."/>
            <person name="Gavelis G."/>
            <person name="Widhalm J.R."/>
            <person name="Wisecaver J.H."/>
        </authorList>
    </citation>
    <scope>NUCLEOTIDE SEQUENCE</scope>
    <source>
        <strain evidence="1">ECLA1</strain>
    </source>
</reference>
<dbReference type="Proteomes" id="UP001283361">
    <property type="component" value="Unassembled WGS sequence"/>
</dbReference>
<protein>
    <submittedName>
        <fullName evidence="1">Uncharacterized protein</fullName>
    </submittedName>
</protein>
<gene>
    <name evidence="1" type="ORF">RRG08_048658</name>
</gene>
<keyword evidence="2" id="KW-1185">Reference proteome</keyword>
<accession>A0AAE1ACU9</accession>
<evidence type="ECO:0000313" key="1">
    <source>
        <dbReference type="EMBL" id="KAK3785524.1"/>
    </source>
</evidence>
<evidence type="ECO:0000313" key="2">
    <source>
        <dbReference type="Proteomes" id="UP001283361"/>
    </source>
</evidence>
<organism evidence="1 2">
    <name type="scientific">Elysia crispata</name>
    <name type="common">lettuce slug</name>
    <dbReference type="NCBI Taxonomy" id="231223"/>
    <lineage>
        <taxon>Eukaryota</taxon>
        <taxon>Metazoa</taxon>
        <taxon>Spiralia</taxon>
        <taxon>Lophotrochozoa</taxon>
        <taxon>Mollusca</taxon>
        <taxon>Gastropoda</taxon>
        <taxon>Heterobranchia</taxon>
        <taxon>Euthyneura</taxon>
        <taxon>Panpulmonata</taxon>
        <taxon>Sacoglossa</taxon>
        <taxon>Placobranchoidea</taxon>
        <taxon>Plakobranchidae</taxon>
        <taxon>Elysia</taxon>
    </lineage>
</organism>
<comment type="caution">
    <text evidence="1">The sequence shown here is derived from an EMBL/GenBank/DDBJ whole genome shotgun (WGS) entry which is preliminary data.</text>
</comment>
<name>A0AAE1ACU9_9GAST</name>
<dbReference type="AlphaFoldDB" id="A0AAE1ACU9"/>